<accession>A0A0F8WFU1</accession>
<comment type="caution">
    <text evidence="1">The sequence shown here is derived from an EMBL/GenBank/DDBJ whole genome shotgun (WGS) entry which is preliminary data.</text>
</comment>
<evidence type="ECO:0000313" key="1">
    <source>
        <dbReference type="EMBL" id="KKK55448.1"/>
    </source>
</evidence>
<protein>
    <submittedName>
        <fullName evidence="1">Uncharacterized protein</fullName>
    </submittedName>
</protein>
<dbReference type="GO" id="GO:0003677">
    <property type="term" value="F:DNA binding"/>
    <property type="evidence" value="ECO:0007669"/>
    <property type="project" value="InterPro"/>
</dbReference>
<dbReference type="SUPFAM" id="SSF47413">
    <property type="entry name" value="lambda repressor-like DNA-binding domains"/>
    <property type="match status" value="1"/>
</dbReference>
<name>A0A0F8WFU1_9ZZZZ</name>
<dbReference type="CDD" id="cd00093">
    <property type="entry name" value="HTH_XRE"/>
    <property type="match status" value="1"/>
</dbReference>
<dbReference type="InterPro" id="IPR010982">
    <property type="entry name" value="Lambda_DNA-bd_dom_sf"/>
</dbReference>
<organism evidence="1">
    <name type="scientific">marine sediment metagenome</name>
    <dbReference type="NCBI Taxonomy" id="412755"/>
    <lineage>
        <taxon>unclassified sequences</taxon>
        <taxon>metagenomes</taxon>
        <taxon>ecological metagenomes</taxon>
    </lineage>
</organism>
<gene>
    <name evidence="1" type="ORF">LCGC14_3074460</name>
</gene>
<feature type="non-terminal residue" evidence="1">
    <location>
        <position position="125"/>
    </location>
</feature>
<dbReference type="EMBL" id="LAZR01065486">
    <property type="protein sequence ID" value="KKK55448.1"/>
    <property type="molecule type" value="Genomic_DNA"/>
</dbReference>
<dbReference type="Gene3D" id="1.10.260.40">
    <property type="entry name" value="lambda repressor-like DNA-binding domains"/>
    <property type="match status" value="1"/>
</dbReference>
<sequence length="125" mass="14092">MRKDYDDRLLIDLLSRGDMTHTEIAERVGISHQLVSDIAGGKRRPELLPAISAGLRGTLAVTWRDMVKMCQGDPVRTPRRQAGARRKFYDDDLLVELIACAELSYRQIAEQVGVHHKTVLRVARG</sequence>
<dbReference type="AlphaFoldDB" id="A0A0F8WFU1"/>
<reference evidence="1" key="1">
    <citation type="journal article" date="2015" name="Nature">
        <title>Complex archaea that bridge the gap between prokaryotes and eukaryotes.</title>
        <authorList>
            <person name="Spang A."/>
            <person name="Saw J.H."/>
            <person name="Jorgensen S.L."/>
            <person name="Zaremba-Niedzwiedzka K."/>
            <person name="Martijn J."/>
            <person name="Lind A.E."/>
            <person name="van Eijk R."/>
            <person name="Schleper C."/>
            <person name="Guy L."/>
            <person name="Ettema T.J."/>
        </authorList>
    </citation>
    <scope>NUCLEOTIDE SEQUENCE</scope>
</reference>
<proteinExistence type="predicted"/>
<dbReference type="InterPro" id="IPR001387">
    <property type="entry name" value="Cro/C1-type_HTH"/>
</dbReference>